<dbReference type="PANTHER" id="PTHR43547">
    <property type="entry name" value="TWO-COMPONENT HISTIDINE KINASE"/>
    <property type="match status" value="1"/>
</dbReference>
<keyword evidence="1" id="KW-0597">Phosphoprotein</keyword>
<evidence type="ECO:0000256" key="1">
    <source>
        <dbReference type="ARBA" id="ARBA00022553"/>
    </source>
</evidence>
<dbReference type="OrthoDB" id="6409789at2759"/>
<dbReference type="Gene3D" id="3.40.50.2300">
    <property type="match status" value="1"/>
</dbReference>
<dbReference type="PANTHER" id="PTHR43547:SF2">
    <property type="entry name" value="HYBRID SIGNAL TRANSDUCTION HISTIDINE KINASE C"/>
    <property type="match status" value="1"/>
</dbReference>
<dbReference type="InterPro" id="IPR011006">
    <property type="entry name" value="CheY-like_superfamily"/>
</dbReference>
<dbReference type="InterPro" id="IPR001789">
    <property type="entry name" value="Sig_transdc_resp-reg_receiver"/>
</dbReference>
<gene>
    <name evidence="3" type="ORF">CTOB1V02_LOCUS12785</name>
</gene>
<evidence type="ECO:0000313" key="3">
    <source>
        <dbReference type="EMBL" id="CAD7234969.1"/>
    </source>
</evidence>
<organism evidence="3">
    <name type="scientific">Cyprideis torosa</name>
    <dbReference type="NCBI Taxonomy" id="163714"/>
    <lineage>
        <taxon>Eukaryota</taxon>
        <taxon>Metazoa</taxon>
        <taxon>Ecdysozoa</taxon>
        <taxon>Arthropoda</taxon>
        <taxon>Crustacea</taxon>
        <taxon>Oligostraca</taxon>
        <taxon>Ostracoda</taxon>
        <taxon>Podocopa</taxon>
        <taxon>Podocopida</taxon>
        <taxon>Cytherocopina</taxon>
        <taxon>Cytheroidea</taxon>
        <taxon>Cytherideidae</taxon>
        <taxon>Cyprideis</taxon>
    </lineage>
</organism>
<proteinExistence type="predicted"/>
<dbReference type="SUPFAM" id="SSF52172">
    <property type="entry name" value="CheY-like"/>
    <property type="match status" value="1"/>
</dbReference>
<name>A0A7R8WTF7_9CRUS</name>
<dbReference type="GO" id="GO:0000155">
    <property type="term" value="F:phosphorelay sensor kinase activity"/>
    <property type="evidence" value="ECO:0007669"/>
    <property type="project" value="TreeGrafter"/>
</dbReference>
<feature type="non-terminal residue" evidence="3">
    <location>
        <position position="152"/>
    </location>
</feature>
<accession>A0A7R8WTF7</accession>
<protein>
    <recommendedName>
        <fullName evidence="2">Response regulatory domain-containing protein</fullName>
    </recommendedName>
</protein>
<dbReference type="Pfam" id="PF00072">
    <property type="entry name" value="Response_reg"/>
    <property type="match status" value="1"/>
</dbReference>
<sequence>MEHYTILKAEDGVQGEAIALEEIPDIVISDVMMPKKNGYELCHSLKTNDKTNHIPIIMLTAKGEHEAKMEGLQQGANAYLSKPFDDEELIITIKNLIETRNNLWQHFKSKDMFLINEMDINSFEDKFLQEVFQIIKDNMDNENFKVDDIANK</sequence>
<dbReference type="AlphaFoldDB" id="A0A7R8WTF7"/>
<feature type="domain" description="Response regulatory" evidence="2">
    <location>
        <begin position="1"/>
        <end position="97"/>
    </location>
</feature>
<dbReference type="PROSITE" id="PS50110">
    <property type="entry name" value="RESPONSE_REGULATORY"/>
    <property type="match status" value="1"/>
</dbReference>
<dbReference type="SMART" id="SM00448">
    <property type="entry name" value="REC"/>
    <property type="match status" value="1"/>
</dbReference>
<reference evidence="3" key="1">
    <citation type="submission" date="2020-11" db="EMBL/GenBank/DDBJ databases">
        <authorList>
            <person name="Tran Van P."/>
        </authorList>
    </citation>
    <scope>NUCLEOTIDE SEQUENCE</scope>
</reference>
<evidence type="ECO:0000259" key="2">
    <source>
        <dbReference type="PROSITE" id="PS50110"/>
    </source>
</evidence>
<dbReference type="EMBL" id="OB670633">
    <property type="protein sequence ID" value="CAD7234969.1"/>
    <property type="molecule type" value="Genomic_DNA"/>
</dbReference>